<keyword evidence="2" id="KW-1185">Reference proteome</keyword>
<organism evidence="1 2">
    <name type="scientific">Laccaria amethystina LaAM-08-1</name>
    <dbReference type="NCBI Taxonomy" id="1095629"/>
    <lineage>
        <taxon>Eukaryota</taxon>
        <taxon>Fungi</taxon>
        <taxon>Dikarya</taxon>
        <taxon>Basidiomycota</taxon>
        <taxon>Agaricomycotina</taxon>
        <taxon>Agaricomycetes</taxon>
        <taxon>Agaricomycetidae</taxon>
        <taxon>Agaricales</taxon>
        <taxon>Agaricineae</taxon>
        <taxon>Hydnangiaceae</taxon>
        <taxon>Laccaria</taxon>
    </lineage>
</organism>
<reference evidence="2" key="2">
    <citation type="submission" date="2015-01" db="EMBL/GenBank/DDBJ databases">
        <title>Evolutionary Origins and Diversification of the Mycorrhizal Mutualists.</title>
        <authorList>
            <consortium name="DOE Joint Genome Institute"/>
            <consortium name="Mycorrhizal Genomics Consortium"/>
            <person name="Kohler A."/>
            <person name="Kuo A."/>
            <person name="Nagy L.G."/>
            <person name="Floudas D."/>
            <person name="Copeland A."/>
            <person name="Barry K.W."/>
            <person name="Cichocki N."/>
            <person name="Veneault-Fourrey C."/>
            <person name="LaButti K."/>
            <person name="Lindquist E.A."/>
            <person name="Lipzen A."/>
            <person name="Lundell T."/>
            <person name="Morin E."/>
            <person name="Murat C."/>
            <person name="Riley R."/>
            <person name="Ohm R."/>
            <person name="Sun H."/>
            <person name="Tunlid A."/>
            <person name="Henrissat B."/>
            <person name="Grigoriev I.V."/>
            <person name="Hibbett D.S."/>
            <person name="Martin F."/>
        </authorList>
    </citation>
    <scope>NUCLEOTIDE SEQUENCE [LARGE SCALE GENOMIC DNA]</scope>
    <source>
        <strain evidence="2">LaAM-08-1</strain>
    </source>
</reference>
<sequence>MLWNQTAMSVPLRPKVLAARPQLKINFRTHYRTACAAVKLASCDSDMHSCAPMCWQRLRRHCKLIYPTGANKSDGMKGEKPPSLWLFFSRIKKPNDVEIWRGRKFTPSVLTLSTLL</sequence>
<reference evidence="1 2" key="1">
    <citation type="submission" date="2014-04" db="EMBL/GenBank/DDBJ databases">
        <authorList>
            <consortium name="DOE Joint Genome Institute"/>
            <person name="Kuo A."/>
            <person name="Kohler A."/>
            <person name="Nagy L.G."/>
            <person name="Floudas D."/>
            <person name="Copeland A."/>
            <person name="Barry K.W."/>
            <person name="Cichocki N."/>
            <person name="Veneault-Fourrey C."/>
            <person name="LaButti K."/>
            <person name="Lindquist E.A."/>
            <person name="Lipzen A."/>
            <person name="Lundell T."/>
            <person name="Morin E."/>
            <person name="Murat C."/>
            <person name="Sun H."/>
            <person name="Tunlid A."/>
            <person name="Henrissat B."/>
            <person name="Grigoriev I.V."/>
            <person name="Hibbett D.S."/>
            <person name="Martin F."/>
            <person name="Nordberg H.P."/>
            <person name="Cantor M.N."/>
            <person name="Hua S.X."/>
        </authorList>
    </citation>
    <scope>NUCLEOTIDE SEQUENCE [LARGE SCALE GENOMIC DNA]</scope>
    <source>
        <strain evidence="1 2">LaAM-08-1</strain>
    </source>
</reference>
<dbReference type="EMBL" id="KN838560">
    <property type="protein sequence ID" value="KIK05423.1"/>
    <property type="molecule type" value="Genomic_DNA"/>
</dbReference>
<gene>
    <name evidence="1" type="ORF">K443DRAFT_353395</name>
</gene>
<proteinExistence type="predicted"/>
<dbReference type="HOGENOM" id="CLU_2097262_0_0_1"/>
<protein>
    <submittedName>
        <fullName evidence="1">Uncharacterized protein</fullName>
    </submittedName>
</protein>
<dbReference type="Proteomes" id="UP000054477">
    <property type="component" value="Unassembled WGS sequence"/>
</dbReference>
<evidence type="ECO:0000313" key="2">
    <source>
        <dbReference type="Proteomes" id="UP000054477"/>
    </source>
</evidence>
<name>A0A0C9YBG2_9AGAR</name>
<dbReference type="AlphaFoldDB" id="A0A0C9YBG2"/>
<evidence type="ECO:0000313" key="1">
    <source>
        <dbReference type="EMBL" id="KIK05423.1"/>
    </source>
</evidence>
<accession>A0A0C9YBG2</accession>